<dbReference type="STRING" id="1095630.A0A2J6SJZ5"/>
<keyword evidence="1" id="KW-0732">Signal</keyword>
<evidence type="ECO:0000256" key="1">
    <source>
        <dbReference type="ARBA" id="ARBA00022729"/>
    </source>
</evidence>
<dbReference type="EMBL" id="KZ613912">
    <property type="protein sequence ID" value="PMD51086.1"/>
    <property type="molecule type" value="Genomic_DNA"/>
</dbReference>
<evidence type="ECO:0008006" key="4">
    <source>
        <dbReference type="Google" id="ProtNLM"/>
    </source>
</evidence>
<gene>
    <name evidence="2" type="ORF">K444DRAFT_706964</name>
</gene>
<proteinExistence type="predicted"/>
<organism evidence="2 3">
    <name type="scientific">Hyaloscypha bicolor E</name>
    <dbReference type="NCBI Taxonomy" id="1095630"/>
    <lineage>
        <taxon>Eukaryota</taxon>
        <taxon>Fungi</taxon>
        <taxon>Dikarya</taxon>
        <taxon>Ascomycota</taxon>
        <taxon>Pezizomycotina</taxon>
        <taxon>Leotiomycetes</taxon>
        <taxon>Helotiales</taxon>
        <taxon>Hyaloscyphaceae</taxon>
        <taxon>Hyaloscypha</taxon>
        <taxon>Hyaloscypha bicolor</taxon>
    </lineage>
</organism>
<protein>
    <recommendedName>
        <fullName evidence="4">Integrin alpha N-terminal domain-containing protein</fullName>
    </recommendedName>
</protein>
<dbReference type="GeneID" id="36596224"/>
<dbReference type="AlphaFoldDB" id="A0A2J6SJZ5"/>
<evidence type="ECO:0000313" key="3">
    <source>
        <dbReference type="Proteomes" id="UP000235371"/>
    </source>
</evidence>
<dbReference type="Gene3D" id="2.130.10.130">
    <property type="entry name" value="Integrin alpha, N-terminal"/>
    <property type="match status" value="1"/>
</dbReference>
<dbReference type="InParanoid" id="A0A2J6SJZ5"/>
<dbReference type="InterPro" id="IPR013517">
    <property type="entry name" value="FG-GAP"/>
</dbReference>
<keyword evidence="3" id="KW-1185">Reference proteome</keyword>
<dbReference type="Pfam" id="PF13517">
    <property type="entry name" value="FG-GAP_3"/>
    <property type="match status" value="1"/>
</dbReference>
<dbReference type="Proteomes" id="UP000235371">
    <property type="component" value="Unassembled WGS sequence"/>
</dbReference>
<dbReference type="RefSeq" id="XP_024727990.1">
    <property type="nucleotide sequence ID" value="XM_024888148.1"/>
</dbReference>
<dbReference type="InterPro" id="IPR028994">
    <property type="entry name" value="Integrin_alpha_N"/>
</dbReference>
<evidence type="ECO:0000313" key="2">
    <source>
        <dbReference type="EMBL" id="PMD51086.1"/>
    </source>
</evidence>
<name>A0A2J6SJZ5_9HELO</name>
<sequence>MSLTFHPVCWRIASLAHDPTWISQGQIASGAGLGANLWLTVDYLTLTPHNKISGLYDCEPSSADPLTQALLISANKCDIAELTHPLSTTIHFADLNGDGRTEYLYVDGSGGVTAFLNLGGPDNGPNAARISWLPQGVIASGVGANRSSVRFGDLNGDGRAEYIYVNTDGSVEAYLNLGGPDNGANAAKVSCLPQGTIATGVGQGRDNVVVADINGDRRADYLASSRTDGSTMA</sequence>
<dbReference type="SUPFAM" id="SSF69318">
    <property type="entry name" value="Integrin alpha N-terminal domain"/>
    <property type="match status" value="1"/>
</dbReference>
<dbReference type="OrthoDB" id="3915838at2759"/>
<accession>A0A2J6SJZ5</accession>
<reference evidence="2 3" key="1">
    <citation type="submission" date="2016-04" db="EMBL/GenBank/DDBJ databases">
        <title>A degradative enzymes factory behind the ericoid mycorrhizal symbiosis.</title>
        <authorList>
            <consortium name="DOE Joint Genome Institute"/>
            <person name="Martino E."/>
            <person name="Morin E."/>
            <person name="Grelet G."/>
            <person name="Kuo A."/>
            <person name="Kohler A."/>
            <person name="Daghino S."/>
            <person name="Barry K."/>
            <person name="Choi C."/>
            <person name="Cichocki N."/>
            <person name="Clum A."/>
            <person name="Copeland A."/>
            <person name="Hainaut M."/>
            <person name="Haridas S."/>
            <person name="Labutti K."/>
            <person name="Lindquist E."/>
            <person name="Lipzen A."/>
            <person name="Khouja H.-R."/>
            <person name="Murat C."/>
            <person name="Ohm R."/>
            <person name="Olson A."/>
            <person name="Spatafora J."/>
            <person name="Veneault-Fourrey C."/>
            <person name="Henrissat B."/>
            <person name="Grigoriev I."/>
            <person name="Martin F."/>
            <person name="Perotto S."/>
        </authorList>
    </citation>
    <scope>NUCLEOTIDE SEQUENCE [LARGE SCALE GENOMIC DNA]</scope>
    <source>
        <strain evidence="2 3">E</strain>
    </source>
</reference>